<name>A0A9N8ELZ5_9STRA</name>
<feature type="transmembrane region" description="Helical" evidence="2">
    <location>
        <begin position="6"/>
        <end position="22"/>
    </location>
</feature>
<keyword evidence="2" id="KW-1133">Transmembrane helix</keyword>
<reference evidence="3" key="1">
    <citation type="submission" date="2020-06" db="EMBL/GenBank/DDBJ databases">
        <authorList>
            <consortium name="Plant Systems Biology data submission"/>
        </authorList>
    </citation>
    <scope>NUCLEOTIDE SEQUENCE</scope>
    <source>
        <strain evidence="3">D6</strain>
    </source>
</reference>
<protein>
    <submittedName>
        <fullName evidence="3">Uncharacterized protein</fullName>
    </submittedName>
</protein>
<evidence type="ECO:0000313" key="3">
    <source>
        <dbReference type="EMBL" id="CAB9522765.1"/>
    </source>
</evidence>
<evidence type="ECO:0000256" key="1">
    <source>
        <dbReference type="SAM" id="MobiDB-lite"/>
    </source>
</evidence>
<proteinExistence type="predicted"/>
<comment type="caution">
    <text evidence="3">The sequence shown here is derived from an EMBL/GenBank/DDBJ whole genome shotgun (WGS) entry which is preliminary data.</text>
</comment>
<organism evidence="3 4">
    <name type="scientific">Seminavis robusta</name>
    <dbReference type="NCBI Taxonomy" id="568900"/>
    <lineage>
        <taxon>Eukaryota</taxon>
        <taxon>Sar</taxon>
        <taxon>Stramenopiles</taxon>
        <taxon>Ochrophyta</taxon>
        <taxon>Bacillariophyta</taxon>
        <taxon>Bacillariophyceae</taxon>
        <taxon>Bacillariophycidae</taxon>
        <taxon>Naviculales</taxon>
        <taxon>Naviculaceae</taxon>
        <taxon>Seminavis</taxon>
    </lineage>
</organism>
<feature type="compositionally biased region" description="Polar residues" evidence="1">
    <location>
        <begin position="50"/>
        <end position="64"/>
    </location>
</feature>
<evidence type="ECO:0000256" key="2">
    <source>
        <dbReference type="SAM" id="Phobius"/>
    </source>
</evidence>
<accession>A0A9N8ELZ5</accession>
<sequence>MVHVPSFLVGGLFSGGAFLLLHEQVSHRQKLSHKWIIRELAEKKWKDIKTQSSKPEAGSTSQFQPPKLEQEWNKALGKLQDAMKRDP</sequence>
<evidence type="ECO:0000313" key="4">
    <source>
        <dbReference type="Proteomes" id="UP001153069"/>
    </source>
</evidence>
<keyword evidence="2" id="KW-0472">Membrane</keyword>
<dbReference type="AlphaFoldDB" id="A0A9N8ELZ5"/>
<keyword evidence="4" id="KW-1185">Reference proteome</keyword>
<feature type="region of interest" description="Disordered" evidence="1">
    <location>
        <begin position="48"/>
        <end position="87"/>
    </location>
</feature>
<gene>
    <name evidence="3" type="ORF">SEMRO_1338_G264210.1</name>
</gene>
<keyword evidence="2" id="KW-0812">Transmembrane</keyword>
<dbReference type="Proteomes" id="UP001153069">
    <property type="component" value="Unassembled WGS sequence"/>
</dbReference>
<dbReference type="EMBL" id="CAICTM010001336">
    <property type="protein sequence ID" value="CAB9522765.1"/>
    <property type="molecule type" value="Genomic_DNA"/>
</dbReference>